<gene>
    <name evidence="2" type="ORF">ACFOS1_01670</name>
</gene>
<keyword evidence="1" id="KW-1133">Transmembrane helix</keyword>
<keyword evidence="1" id="KW-0812">Transmembrane</keyword>
<feature type="transmembrane region" description="Helical" evidence="1">
    <location>
        <begin position="41"/>
        <end position="61"/>
    </location>
</feature>
<feature type="transmembrane region" description="Helical" evidence="1">
    <location>
        <begin position="12"/>
        <end position="35"/>
    </location>
</feature>
<evidence type="ECO:0000313" key="2">
    <source>
        <dbReference type="EMBL" id="MFC4026100.1"/>
    </source>
</evidence>
<proteinExistence type="predicted"/>
<dbReference type="Proteomes" id="UP001595793">
    <property type="component" value="Unassembled WGS sequence"/>
</dbReference>
<evidence type="ECO:0008006" key="4">
    <source>
        <dbReference type="Google" id="ProtNLM"/>
    </source>
</evidence>
<name>A0ABV8H2I3_9FLAO</name>
<dbReference type="EMBL" id="JBHSAS010000004">
    <property type="protein sequence ID" value="MFC4026100.1"/>
    <property type="molecule type" value="Genomic_DNA"/>
</dbReference>
<evidence type="ECO:0000313" key="3">
    <source>
        <dbReference type="Proteomes" id="UP001595793"/>
    </source>
</evidence>
<feature type="transmembrane region" description="Helical" evidence="1">
    <location>
        <begin position="199"/>
        <end position="218"/>
    </location>
</feature>
<keyword evidence="1" id="KW-0472">Membrane</keyword>
<organism evidence="2 3">
    <name type="scientific">Zunongwangia endophytica</name>
    <dbReference type="NCBI Taxonomy" id="1808945"/>
    <lineage>
        <taxon>Bacteria</taxon>
        <taxon>Pseudomonadati</taxon>
        <taxon>Bacteroidota</taxon>
        <taxon>Flavobacteriia</taxon>
        <taxon>Flavobacteriales</taxon>
        <taxon>Flavobacteriaceae</taxon>
        <taxon>Zunongwangia</taxon>
    </lineage>
</organism>
<evidence type="ECO:0000256" key="1">
    <source>
        <dbReference type="SAM" id="Phobius"/>
    </source>
</evidence>
<protein>
    <recommendedName>
        <fullName evidence="4">UbiA prenyltransferase family protein</fullName>
    </recommendedName>
</protein>
<reference evidence="3" key="1">
    <citation type="journal article" date="2019" name="Int. J. Syst. Evol. Microbiol.">
        <title>The Global Catalogue of Microorganisms (GCM) 10K type strain sequencing project: providing services to taxonomists for standard genome sequencing and annotation.</title>
        <authorList>
            <consortium name="The Broad Institute Genomics Platform"/>
            <consortium name="The Broad Institute Genome Sequencing Center for Infectious Disease"/>
            <person name="Wu L."/>
            <person name="Ma J."/>
        </authorList>
    </citation>
    <scope>NUCLEOTIDE SEQUENCE [LARGE SCALE GENOMIC DNA]</scope>
    <source>
        <strain evidence="3">CECT 9128</strain>
    </source>
</reference>
<feature type="transmembrane region" description="Helical" evidence="1">
    <location>
        <begin position="224"/>
        <end position="242"/>
    </location>
</feature>
<comment type="caution">
    <text evidence="2">The sequence shown here is derived from an EMBL/GenBank/DDBJ whole genome shotgun (WGS) entry which is preliminary data.</text>
</comment>
<feature type="transmembrane region" description="Helical" evidence="1">
    <location>
        <begin position="73"/>
        <end position="92"/>
    </location>
</feature>
<sequence length="274" mass="30903">MKSLKYLFNLYLNSSIHTGIAVVCFTLVTFLEFGIAVDQNLLWFIFFGTVTSYNFVKYASVAGLHHSSLAENLKIIQVFSFFCFIALLWYTLKQDYKTLFVSTILGMLTLLYATPVLKGHQNLRNIAGIKVFVIAITATGTGVLLPLLHHYEISLQDKIIAIIQRILIHVVLMLPFEIRDLRYDHASLKTIPQLLGVKNTKIFGGVLLFLAVGLELFKTNAVEHSLPGLAIFAVLVILMLLASRTKQNKFYSSFWVEAAPIFWVLILVILGEIF</sequence>
<feature type="transmembrane region" description="Helical" evidence="1">
    <location>
        <begin position="98"/>
        <end position="117"/>
    </location>
</feature>
<accession>A0ABV8H2I3</accession>
<feature type="transmembrane region" description="Helical" evidence="1">
    <location>
        <begin position="254"/>
        <end position="273"/>
    </location>
</feature>
<feature type="transmembrane region" description="Helical" evidence="1">
    <location>
        <begin position="129"/>
        <end position="147"/>
    </location>
</feature>
<dbReference type="RefSeq" id="WP_290236522.1">
    <property type="nucleotide sequence ID" value="NZ_JAUFPZ010000002.1"/>
</dbReference>
<keyword evidence="3" id="KW-1185">Reference proteome</keyword>